<keyword evidence="1" id="KW-1133">Transmembrane helix</keyword>
<protein>
    <submittedName>
        <fullName evidence="3">CSON002766 protein</fullName>
    </submittedName>
</protein>
<dbReference type="Pfam" id="PF07898">
    <property type="entry name" value="DUF1676"/>
    <property type="match status" value="1"/>
</dbReference>
<dbReference type="PANTHER" id="PTHR21879">
    <property type="entry name" value="FI03362P-RELATED-RELATED"/>
    <property type="match status" value="1"/>
</dbReference>
<dbReference type="InterPro" id="IPR012464">
    <property type="entry name" value="DUF1676"/>
</dbReference>
<organism evidence="3">
    <name type="scientific">Culicoides sonorensis</name>
    <name type="common">Biting midge</name>
    <dbReference type="NCBI Taxonomy" id="179676"/>
    <lineage>
        <taxon>Eukaryota</taxon>
        <taxon>Metazoa</taxon>
        <taxon>Ecdysozoa</taxon>
        <taxon>Arthropoda</taxon>
        <taxon>Hexapoda</taxon>
        <taxon>Insecta</taxon>
        <taxon>Pterygota</taxon>
        <taxon>Neoptera</taxon>
        <taxon>Endopterygota</taxon>
        <taxon>Diptera</taxon>
        <taxon>Nematocera</taxon>
        <taxon>Chironomoidea</taxon>
        <taxon>Ceratopogonidae</taxon>
        <taxon>Ceratopogoninae</taxon>
        <taxon>Culicoides</taxon>
        <taxon>Monoculicoides</taxon>
    </lineage>
</organism>
<accession>A0A336MJV4</accession>
<feature type="transmembrane region" description="Helical" evidence="1">
    <location>
        <begin position="116"/>
        <end position="135"/>
    </location>
</feature>
<dbReference type="PANTHER" id="PTHR21879:SF8">
    <property type="entry name" value="OSIRIS 23"/>
    <property type="match status" value="1"/>
</dbReference>
<reference evidence="2" key="1">
    <citation type="submission" date="2018-04" db="EMBL/GenBank/DDBJ databases">
        <authorList>
            <person name="Go L.Y."/>
            <person name="Mitchell J.A."/>
        </authorList>
    </citation>
    <scope>NUCLEOTIDE SEQUENCE</scope>
    <source>
        <tissue evidence="2">Whole organism</tissue>
    </source>
</reference>
<evidence type="ECO:0000313" key="3">
    <source>
        <dbReference type="EMBL" id="SSX30694.1"/>
    </source>
</evidence>
<gene>
    <name evidence="3" type="primary">CSON002766</name>
</gene>
<name>A0A336MJV4_CULSO</name>
<keyword evidence="1" id="KW-0812">Transmembrane</keyword>
<proteinExistence type="predicted"/>
<evidence type="ECO:0000313" key="2">
    <source>
        <dbReference type="EMBL" id="SSX11123.1"/>
    </source>
</evidence>
<dbReference type="AlphaFoldDB" id="A0A336MJV4"/>
<evidence type="ECO:0000256" key="1">
    <source>
        <dbReference type="SAM" id="Phobius"/>
    </source>
</evidence>
<reference evidence="3" key="2">
    <citation type="submission" date="2018-07" db="EMBL/GenBank/DDBJ databases">
        <authorList>
            <person name="Quirk P.G."/>
            <person name="Krulwich T.A."/>
        </authorList>
    </citation>
    <scope>NUCLEOTIDE SEQUENCE</scope>
</reference>
<dbReference type="EMBL" id="UFQT01001467">
    <property type="protein sequence ID" value="SSX30694.1"/>
    <property type="molecule type" value="Genomic_DNA"/>
</dbReference>
<dbReference type="EMBL" id="UFQS01001467">
    <property type="protein sequence ID" value="SSX11123.1"/>
    <property type="molecule type" value="Genomic_DNA"/>
</dbReference>
<keyword evidence="1" id="KW-0472">Membrane</keyword>
<sequence length="209" mass="23944">MCKHKNNNYTMSQCFMIQSLKHLDRNLNQPIIDLNENAKLVENLSYHMNHNEKKISKSFVGSNIQFSKNLTWQDWATEVIDRLRGVFRTHVLHLNLLPKGNEDKTTSRHRRRHQMLPMMLLGVVSVATVIIPMGFQFLAVIAGKSFLMAKMALILASVNGLKRVASSGVHYGLYHTDGYHGGYHHAPPPPASHFASQYWYDRDGQSRME</sequence>
<dbReference type="GO" id="GO:0016020">
    <property type="term" value="C:membrane"/>
    <property type="evidence" value="ECO:0007669"/>
    <property type="project" value="TreeGrafter"/>
</dbReference>
<dbReference type="VEuPathDB" id="VectorBase:CSON002766"/>